<reference evidence="3" key="1">
    <citation type="submission" date="2022-11" db="UniProtKB">
        <authorList>
            <consortium name="WormBaseParasite"/>
        </authorList>
    </citation>
    <scope>IDENTIFICATION</scope>
</reference>
<keyword evidence="1" id="KW-0472">Membrane</keyword>
<evidence type="ECO:0000256" key="1">
    <source>
        <dbReference type="SAM" id="Phobius"/>
    </source>
</evidence>
<evidence type="ECO:0000313" key="3">
    <source>
        <dbReference type="WBParaSite" id="jg998"/>
    </source>
</evidence>
<accession>A0A915EVJ2</accession>
<dbReference type="PANTHER" id="PTHR45757">
    <property type="entry name" value="PROTEIN CBG23364-RELATED"/>
    <property type="match status" value="1"/>
</dbReference>
<proteinExistence type="predicted"/>
<name>A0A915EVJ2_9BILA</name>
<dbReference type="AlphaFoldDB" id="A0A915EVJ2"/>
<dbReference type="WBParaSite" id="jg998">
    <property type="protein sequence ID" value="jg998"/>
    <property type="gene ID" value="jg998"/>
</dbReference>
<protein>
    <submittedName>
        <fullName evidence="3">Uncharacterized protein</fullName>
    </submittedName>
</protein>
<evidence type="ECO:0000313" key="2">
    <source>
        <dbReference type="Proteomes" id="UP000887574"/>
    </source>
</evidence>
<keyword evidence="1" id="KW-1133">Transmembrane helix</keyword>
<feature type="transmembrane region" description="Helical" evidence="1">
    <location>
        <begin position="9"/>
        <end position="28"/>
    </location>
</feature>
<sequence length="71" mass="8073">MVSRQHSHFTLANISFVNCVCMLLVPLLNELIAPENTPETWKIVLWIHGVILIATNIFFCFFAAVDQRDGL</sequence>
<organism evidence="2 3">
    <name type="scientific">Ditylenchus dipsaci</name>
    <dbReference type="NCBI Taxonomy" id="166011"/>
    <lineage>
        <taxon>Eukaryota</taxon>
        <taxon>Metazoa</taxon>
        <taxon>Ecdysozoa</taxon>
        <taxon>Nematoda</taxon>
        <taxon>Chromadorea</taxon>
        <taxon>Rhabditida</taxon>
        <taxon>Tylenchina</taxon>
        <taxon>Tylenchomorpha</taxon>
        <taxon>Sphaerularioidea</taxon>
        <taxon>Anguinidae</taxon>
        <taxon>Anguininae</taxon>
        <taxon>Ditylenchus</taxon>
    </lineage>
</organism>
<dbReference type="GO" id="GO:0016020">
    <property type="term" value="C:membrane"/>
    <property type="evidence" value="ECO:0007669"/>
    <property type="project" value="TreeGrafter"/>
</dbReference>
<keyword evidence="1" id="KW-0812">Transmembrane</keyword>
<dbReference type="Proteomes" id="UP000887574">
    <property type="component" value="Unplaced"/>
</dbReference>
<keyword evidence="2" id="KW-1185">Reference proteome</keyword>
<feature type="transmembrane region" description="Helical" evidence="1">
    <location>
        <begin position="43"/>
        <end position="65"/>
    </location>
</feature>